<organism evidence="2 3">
    <name type="scientific">Salinibacterium xinjiangense</name>
    <dbReference type="NCBI Taxonomy" id="386302"/>
    <lineage>
        <taxon>Bacteria</taxon>
        <taxon>Bacillati</taxon>
        <taxon>Actinomycetota</taxon>
        <taxon>Actinomycetes</taxon>
        <taxon>Micrococcales</taxon>
        <taxon>Microbacteriaceae</taxon>
        <taxon>Salinibacterium</taxon>
    </lineage>
</organism>
<name>A0A2C8YDB0_9MICO</name>
<dbReference type="EMBL" id="OCST01000001">
    <property type="protein sequence ID" value="SOE48301.1"/>
    <property type="molecule type" value="Genomic_DNA"/>
</dbReference>
<evidence type="ECO:0000313" key="3">
    <source>
        <dbReference type="Proteomes" id="UP000219440"/>
    </source>
</evidence>
<gene>
    <name evidence="2" type="ORF">SAMN06296378_0247</name>
</gene>
<feature type="domain" description="UspA" evidence="1">
    <location>
        <begin position="9"/>
        <end position="140"/>
    </location>
</feature>
<accession>A0A2C8YDB0</accession>
<evidence type="ECO:0000313" key="2">
    <source>
        <dbReference type="EMBL" id="SOE48301.1"/>
    </source>
</evidence>
<dbReference type="SUPFAM" id="SSF52402">
    <property type="entry name" value="Adenine nucleotide alpha hydrolases-like"/>
    <property type="match status" value="1"/>
</dbReference>
<sequence length="278" mass="28820">MGETIVVGTIVVGANDSGPSRAAIDWVIERAQALGLSVELVHVIDERWLGLDDVRDAMVRDDAAVALDAELSRVAAGPGGPPVRGRVLTGLPPRALLDASAGADLLVIGTHKTGFTYGQSFESSFLGIAMRARCAVAIIPEFHARSRRGVVVAAEADTDGEPLESATREAVRLGQDLLIVSAWGAASVAGRGEDGRAARLEAATSTARSIDSRVTVRPRLSTSTVSEALVSAAATASVLVLARPGADPDDPITAINHDVFANISSPVIVLGRQPERPS</sequence>
<dbReference type="CDD" id="cd00293">
    <property type="entry name" value="USP-like"/>
    <property type="match status" value="1"/>
</dbReference>
<evidence type="ECO:0000259" key="1">
    <source>
        <dbReference type="Pfam" id="PF00582"/>
    </source>
</evidence>
<keyword evidence="3" id="KW-1185">Reference proteome</keyword>
<dbReference type="Gene3D" id="3.40.50.12370">
    <property type="match status" value="1"/>
</dbReference>
<proteinExistence type="predicted"/>
<dbReference type="InterPro" id="IPR006016">
    <property type="entry name" value="UspA"/>
</dbReference>
<dbReference type="Proteomes" id="UP000219440">
    <property type="component" value="Unassembled WGS sequence"/>
</dbReference>
<reference evidence="2 3" key="1">
    <citation type="submission" date="2017-09" db="EMBL/GenBank/DDBJ databases">
        <authorList>
            <person name="Ehlers B."/>
            <person name="Leendertz F.H."/>
        </authorList>
    </citation>
    <scope>NUCLEOTIDE SEQUENCE [LARGE SCALE GENOMIC DNA]</scope>
    <source>
        <strain evidence="2 3">CGMCC 1.05381</strain>
    </source>
</reference>
<dbReference type="RefSeq" id="WP_097059422.1">
    <property type="nucleotide sequence ID" value="NZ_BMLC01000002.1"/>
</dbReference>
<dbReference type="Pfam" id="PF00582">
    <property type="entry name" value="Usp"/>
    <property type="match status" value="1"/>
</dbReference>
<dbReference type="OrthoDB" id="4931198at2"/>
<protein>
    <submittedName>
        <fullName evidence="2">Nucleotide-binding universal stress protein, UspA family</fullName>
    </submittedName>
</protein>
<dbReference type="AlphaFoldDB" id="A0A2C8YDB0"/>